<dbReference type="PIRSF" id="PIRSF005096">
    <property type="entry name" value="GALM"/>
    <property type="match status" value="1"/>
</dbReference>
<dbReference type="GO" id="GO:0030246">
    <property type="term" value="F:carbohydrate binding"/>
    <property type="evidence" value="ECO:0007669"/>
    <property type="project" value="InterPro"/>
</dbReference>
<dbReference type="InterPro" id="IPR008183">
    <property type="entry name" value="Aldose_1/G6P_1-epimerase"/>
</dbReference>
<dbReference type="RefSeq" id="WP_295369045.1">
    <property type="nucleotide sequence ID" value="NZ_DYUC01000035.1"/>
</dbReference>
<dbReference type="Proteomes" id="UP000760668">
    <property type="component" value="Unassembled WGS sequence"/>
</dbReference>
<evidence type="ECO:0000256" key="4">
    <source>
        <dbReference type="ARBA" id="ARBA00013185"/>
    </source>
</evidence>
<feature type="binding site" evidence="10">
    <location>
        <begin position="184"/>
        <end position="186"/>
    </location>
    <ligand>
        <name>beta-D-galactose</name>
        <dbReference type="ChEBI" id="CHEBI:27667"/>
    </ligand>
</feature>
<evidence type="ECO:0000256" key="5">
    <source>
        <dbReference type="ARBA" id="ARBA00014165"/>
    </source>
</evidence>
<reference evidence="11" key="1">
    <citation type="journal article" date="2021" name="PeerJ">
        <title>Extensive microbial diversity within the chicken gut microbiome revealed by metagenomics and culture.</title>
        <authorList>
            <person name="Gilroy R."/>
            <person name="Ravi A."/>
            <person name="Getino M."/>
            <person name="Pursley I."/>
            <person name="Horton D.L."/>
            <person name="Alikhan N.F."/>
            <person name="Baker D."/>
            <person name="Gharbi K."/>
            <person name="Hall N."/>
            <person name="Watson M."/>
            <person name="Adriaenssens E.M."/>
            <person name="Foster-Nyarko E."/>
            <person name="Jarju S."/>
            <person name="Secka A."/>
            <person name="Antonio M."/>
            <person name="Oren A."/>
            <person name="Chaudhuri R.R."/>
            <person name="La Ragione R."/>
            <person name="Hildebrand F."/>
            <person name="Pallen M.J."/>
        </authorList>
    </citation>
    <scope>NUCLEOTIDE SEQUENCE</scope>
    <source>
        <strain evidence="11">CHK179-5677</strain>
    </source>
</reference>
<dbReference type="InterPro" id="IPR047215">
    <property type="entry name" value="Galactose_mutarotase-like"/>
</dbReference>
<dbReference type="GO" id="GO:0033499">
    <property type="term" value="P:galactose catabolic process via UDP-galactose, Leloir pathway"/>
    <property type="evidence" value="ECO:0007669"/>
    <property type="project" value="TreeGrafter"/>
</dbReference>
<evidence type="ECO:0000313" key="12">
    <source>
        <dbReference type="Proteomes" id="UP000760668"/>
    </source>
</evidence>
<feature type="active site" description="Proton donor" evidence="9">
    <location>
        <position position="184"/>
    </location>
</feature>
<comment type="caution">
    <text evidence="11">The sequence shown here is derived from an EMBL/GenBank/DDBJ whole genome shotgun (WGS) entry which is preliminary data.</text>
</comment>
<evidence type="ECO:0000256" key="3">
    <source>
        <dbReference type="ARBA" id="ARBA00006206"/>
    </source>
</evidence>
<protein>
    <recommendedName>
        <fullName evidence="5 8">Aldose 1-epimerase</fullName>
        <ecNumber evidence="4 8">5.1.3.3</ecNumber>
    </recommendedName>
</protein>
<comment type="pathway">
    <text evidence="2 8">Carbohydrate metabolism; hexose metabolism.</text>
</comment>
<dbReference type="InterPro" id="IPR015443">
    <property type="entry name" value="Aldose_1-epimerase"/>
</dbReference>
<dbReference type="InterPro" id="IPR018052">
    <property type="entry name" value="Ald1_epimerase_CS"/>
</dbReference>
<name>A0A921MLI3_9FIRM</name>
<comment type="catalytic activity">
    <reaction evidence="1 8">
        <text>alpha-D-glucose = beta-D-glucose</text>
        <dbReference type="Rhea" id="RHEA:10264"/>
        <dbReference type="ChEBI" id="CHEBI:15903"/>
        <dbReference type="ChEBI" id="CHEBI:17925"/>
        <dbReference type="EC" id="5.1.3.3"/>
    </reaction>
</comment>
<evidence type="ECO:0000256" key="2">
    <source>
        <dbReference type="ARBA" id="ARBA00005028"/>
    </source>
</evidence>
<sequence length="341" mass="36702">MSETGAQPGVWIARPFGTTSTGEAVTCYRIENPSGAWVEVLDYGCTLRGIGVPDKNGRITDVLLGYDCIEDYEAGSAYLGAVLGRCAGRIAGAKITLGGKTYPLSANRGDHQIHGGFRGFDRYVWSAKIRGGSLVFRRRSPDGEEGYPGNLEVSVSFAWSSSNTLSMEFTAFSDQDTVVSLTNHPYFNLNGAGAGTIDGHTLQVSADEYTELDERNLITGRILQVENTPLDFLRAKPLDIPVDYNFCFSRTGLHSAARLCSRESGIALDVSTTQPGLQVYTGDFLSGPAGKGGAVYGPRSGVALEAQGWPDAAAWPAFPSNILRQDTPYQQRIEFAFSVRG</sequence>
<evidence type="ECO:0000256" key="7">
    <source>
        <dbReference type="ARBA" id="ARBA00023277"/>
    </source>
</evidence>
<feature type="active site" description="Proton acceptor" evidence="9">
    <location>
        <position position="305"/>
    </location>
</feature>
<dbReference type="GO" id="GO:0006006">
    <property type="term" value="P:glucose metabolic process"/>
    <property type="evidence" value="ECO:0007669"/>
    <property type="project" value="TreeGrafter"/>
</dbReference>
<reference evidence="11" key="2">
    <citation type="submission" date="2021-09" db="EMBL/GenBank/DDBJ databases">
        <authorList>
            <person name="Gilroy R."/>
        </authorList>
    </citation>
    <scope>NUCLEOTIDE SEQUENCE</scope>
    <source>
        <strain evidence="11">CHK179-5677</strain>
    </source>
</reference>
<dbReference type="PANTHER" id="PTHR10091">
    <property type="entry name" value="ALDOSE-1-EPIMERASE"/>
    <property type="match status" value="1"/>
</dbReference>
<evidence type="ECO:0000313" key="11">
    <source>
        <dbReference type="EMBL" id="HJG86216.1"/>
    </source>
</evidence>
<dbReference type="PROSITE" id="PS00545">
    <property type="entry name" value="ALDOSE_1_EPIMERASE"/>
    <property type="match status" value="1"/>
</dbReference>
<evidence type="ECO:0000256" key="9">
    <source>
        <dbReference type="PIRSR" id="PIRSR005096-1"/>
    </source>
</evidence>
<dbReference type="InterPro" id="IPR014718">
    <property type="entry name" value="GH-type_carb-bd"/>
</dbReference>
<evidence type="ECO:0000256" key="6">
    <source>
        <dbReference type="ARBA" id="ARBA00023235"/>
    </source>
</evidence>
<evidence type="ECO:0000256" key="1">
    <source>
        <dbReference type="ARBA" id="ARBA00001614"/>
    </source>
</evidence>
<dbReference type="AlphaFoldDB" id="A0A921MLI3"/>
<gene>
    <name evidence="11" type="ORF">K8V01_04225</name>
</gene>
<dbReference type="InterPro" id="IPR011013">
    <property type="entry name" value="Gal_mutarotase_sf_dom"/>
</dbReference>
<dbReference type="Gene3D" id="2.70.98.10">
    <property type="match status" value="1"/>
</dbReference>
<dbReference type="EC" id="5.1.3.3" evidence="4 8"/>
<comment type="similarity">
    <text evidence="3 8">Belongs to the aldose epimerase family.</text>
</comment>
<keyword evidence="6 8" id="KW-0413">Isomerase</keyword>
<dbReference type="SUPFAM" id="SSF74650">
    <property type="entry name" value="Galactose mutarotase-like"/>
    <property type="match status" value="1"/>
</dbReference>
<evidence type="ECO:0000256" key="10">
    <source>
        <dbReference type="PIRSR" id="PIRSR005096-3"/>
    </source>
</evidence>
<dbReference type="EMBL" id="DYUC01000035">
    <property type="protein sequence ID" value="HJG86216.1"/>
    <property type="molecule type" value="Genomic_DNA"/>
</dbReference>
<proteinExistence type="inferred from homology"/>
<dbReference type="NCBIfam" id="NF008277">
    <property type="entry name" value="PRK11055.1"/>
    <property type="match status" value="1"/>
</dbReference>
<dbReference type="GO" id="GO:0004034">
    <property type="term" value="F:aldose 1-epimerase activity"/>
    <property type="evidence" value="ECO:0007669"/>
    <property type="project" value="UniProtKB-EC"/>
</dbReference>
<evidence type="ECO:0000256" key="8">
    <source>
        <dbReference type="PIRNR" id="PIRNR005096"/>
    </source>
</evidence>
<dbReference type="Pfam" id="PF01263">
    <property type="entry name" value="Aldose_epim"/>
    <property type="match status" value="1"/>
</dbReference>
<keyword evidence="7 8" id="KW-0119">Carbohydrate metabolism</keyword>
<dbReference type="PANTHER" id="PTHR10091:SF0">
    <property type="entry name" value="GALACTOSE MUTAROTASE"/>
    <property type="match status" value="1"/>
</dbReference>
<accession>A0A921MLI3</accession>
<dbReference type="CDD" id="cd09019">
    <property type="entry name" value="galactose_mutarotase_like"/>
    <property type="match status" value="1"/>
</dbReference>
<organism evidence="11 12">
    <name type="scientific">Pseudoflavonifractor capillosus</name>
    <dbReference type="NCBI Taxonomy" id="106588"/>
    <lineage>
        <taxon>Bacteria</taxon>
        <taxon>Bacillati</taxon>
        <taxon>Bacillota</taxon>
        <taxon>Clostridia</taxon>
        <taxon>Eubacteriales</taxon>
        <taxon>Oscillospiraceae</taxon>
        <taxon>Pseudoflavonifractor</taxon>
    </lineage>
</organism>